<organism evidence="1 2">
    <name type="scientific">Roseovarius gahaiensis</name>
    <dbReference type="NCBI Taxonomy" id="2716691"/>
    <lineage>
        <taxon>Bacteria</taxon>
        <taxon>Pseudomonadati</taxon>
        <taxon>Pseudomonadota</taxon>
        <taxon>Alphaproteobacteria</taxon>
        <taxon>Rhodobacterales</taxon>
        <taxon>Roseobacteraceae</taxon>
        <taxon>Roseovarius</taxon>
    </lineage>
</organism>
<accession>A0A967EKC6</accession>
<dbReference type="Proteomes" id="UP000639775">
    <property type="component" value="Unassembled WGS sequence"/>
</dbReference>
<reference evidence="1" key="1">
    <citation type="submission" date="2020-03" db="EMBL/GenBank/DDBJ databases">
        <title>Roseovarius gahaiensis sp. nov., isolated from Gahai Saline Lake, China.</title>
        <authorList>
            <person name="Sun X."/>
        </authorList>
    </citation>
    <scope>NUCLEOTIDE SEQUENCE</scope>
    <source>
        <strain evidence="1">GH877</strain>
    </source>
</reference>
<keyword evidence="2" id="KW-1185">Reference proteome</keyword>
<evidence type="ECO:0000313" key="1">
    <source>
        <dbReference type="EMBL" id="NHQ74074.1"/>
    </source>
</evidence>
<dbReference type="AlphaFoldDB" id="A0A967EKC6"/>
<protein>
    <submittedName>
        <fullName evidence="1">Uncharacterized protein</fullName>
    </submittedName>
</protein>
<gene>
    <name evidence="1" type="ORF">HAT86_06280</name>
</gene>
<comment type="caution">
    <text evidence="1">The sequence shown here is derived from an EMBL/GenBank/DDBJ whole genome shotgun (WGS) entry which is preliminary data.</text>
</comment>
<sequence length="93" mass="10301">MYITRVEFDTLSHDESQGISCGAVKLTTQDGTIVLHCSAQHQADALHRDILHLLLDNAMTQLKRMPEYRTGQRQIALAADAWHDQAGPTSNTA</sequence>
<name>A0A967EKC6_9RHOB</name>
<proteinExistence type="predicted"/>
<dbReference type="RefSeq" id="WP_167194549.1">
    <property type="nucleotide sequence ID" value="NZ_JAAORB010000007.1"/>
</dbReference>
<dbReference type="EMBL" id="JAAORB010000007">
    <property type="protein sequence ID" value="NHQ74074.1"/>
    <property type="molecule type" value="Genomic_DNA"/>
</dbReference>
<evidence type="ECO:0000313" key="2">
    <source>
        <dbReference type="Proteomes" id="UP000639775"/>
    </source>
</evidence>